<organism evidence="7 8">
    <name type="scientific">Oopsacas minuta</name>
    <dbReference type="NCBI Taxonomy" id="111878"/>
    <lineage>
        <taxon>Eukaryota</taxon>
        <taxon>Metazoa</taxon>
        <taxon>Porifera</taxon>
        <taxon>Hexactinellida</taxon>
        <taxon>Hexasterophora</taxon>
        <taxon>Lyssacinosida</taxon>
        <taxon>Leucopsacidae</taxon>
        <taxon>Oopsacas</taxon>
    </lineage>
</organism>
<evidence type="ECO:0000313" key="7">
    <source>
        <dbReference type="EMBL" id="KAI6661550.1"/>
    </source>
</evidence>
<accession>A0AAV7KKR9</accession>
<evidence type="ECO:0000256" key="3">
    <source>
        <dbReference type="ARBA" id="ARBA00022794"/>
    </source>
</evidence>
<comment type="similarity">
    <text evidence="1">Belongs to the DNAAF3 family.</text>
</comment>
<comment type="subcellular location">
    <subcellularLocation>
        <location evidence="4">Dynein axonemal particle</location>
    </subcellularLocation>
</comment>
<evidence type="ECO:0000256" key="2">
    <source>
        <dbReference type="ARBA" id="ARBA00022490"/>
    </source>
</evidence>
<dbReference type="InterPro" id="IPR039304">
    <property type="entry name" value="DNAAF3"/>
</dbReference>
<dbReference type="Pfam" id="PF14740">
    <property type="entry name" value="DUF4471"/>
    <property type="match status" value="1"/>
</dbReference>
<evidence type="ECO:0000259" key="6">
    <source>
        <dbReference type="Pfam" id="PF14740"/>
    </source>
</evidence>
<evidence type="ECO:0000256" key="1">
    <source>
        <dbReference type="ARBA" id="ARBA00010449"/>
    </source>
</evidence>
<dbReference type="PANTHER" id="PTHR22118:SF14">
    <property type="entry name" value="DYNEIN AXONEMAL ASSEMBLY FACTOR 3"/>
    <property type="match status" value="1"/>
</dbReference>
<dbReference type="InterPro" id="IPR028235">
    <property type="entry name" value="DNAAF3_C"/>
</dbReference>
<dbReference type="GO" id="GO:0120293">
    <property type="term" value="C:dynein axonemal particle"/>
    <property type="evidence" value="ECO:0007669"/>
    <property type="project" value="UniProtKB-SubCell"/>
</dbReference>
<keyword evidence="2" id="KW-0963">Cytoplasm</keyword>
<dbReference type="GO" id="GO:0070286">
    <property type="term" value="P:axonemal dynein complex assembly"/>
    <property type="evidence" value="ECO:0007669"/>
    <property type="project" value="InterPro"/>
</dbReference>
<evidence type="ECO:0000256" key="4">
    <source>
        <dbReference type="ARBA" id="ARBA00024190"/>
    </source>
</evidence>
<name>A0AAV7KKR9_9METZ</name>
<sequence>MSCHLPTDGFGTVAWWGFTPAIDLIPLLPPSHNTAKEIHILLVGVSDLRHVIRTLGTHLPTYKYNDVTFHFYIAENCVEVLTREIMFSILLTEPLAVIGLQERVELYLELLGNLHIRSQTFEYLKAVSNKLINLITDLDEMHIEFPFIDITKLKFKERDQIESVLKFWRSDDVKFFEASSLWDKRLRGYLSNRYDSKEGVFDWDFNMKMLEQTKLINGHEYCVWRSEGLAFNIRSDALYNTPNRSLASGVIIRRHGEEVKIRGYWGDIIVGPFICFGIETNKKELKEKSSLPHARSSEDISVDNLTRYLHQMTSHTIYKESIEPMKLEKVYEVSEDYEISSPEAVEGANAKFNKPEDGIINLKSVFHFLPLSSPGDLPNRSKYSELFSLAYFSNTSLHSLVPEISEIMSPDGVLVLESSNYLIEFNKEQHSRYREVMTSRAQTALFELDELQTGSGNPDHFIYKRNMPST</sequence>
<gene>
    <name evidence="7" type="ORF">LOD99_13423</name>
</gene>
<feature type="domain" description="Dynein assembly factor 3 C-terminal" evidence="6">
    <location>
        <begin position="148"/>
        <end position="447"/>
    </location>
</feature>
<proteinExistence type="inferred from homology"/>
<evidence type="ECO:0000313" key="8">
    <source>
        <dbReference type="Proteomes" id="UP001165289"/>
    </source>
</evidence>
<feature type="domain" description="DUF4470" evidence="5">
    <location>
        <begin position="15"/>
        <end position="115"/>
    </location>
</feature>
<protein>
    <submittedName>
        <fullName evidence="7">Dynein assembly factor 3, axonemal</fullName>
    </submittedName>
</protein>
<evidence type="ECO:0000259" key="5">
    <source>
        <dbReference type="Pfam" id="PF14737"/>
    </source>
</evidence>
<dbReference type="AlphaFoldDB" id="A0AAV7KKR9"/>
<dbReference type="PANTHER" id="PTHR22118">
    <property type="entry name" value="DYNEIN ASSEMBLY FACTOR 3, AXONEMAL"/>
    <property type="match status" value="1"/>
</dbReference>
<dbReference type="InterPro" id="IPR027974">
    <property type="entry name" value="DUF4470"/>
</dbReference>
<dbReference type="Pfam" id="PF14737">
    <property type="entry name" value="DUF4470"/>
    <property type="match status" value="1"/>
</dbReference>
<reference evidence="7 8" key="1">
    <citation type="journal article" date="2023" name="BMC Biol.">
        <title>The compact genome of the sponge Oopsacas minuta (Hexactinellida) is lacking key metazoan core genes.</title>
        <authorList>
            <person name="Santini S."/>
            <person name="Schenkelaars Q."/>
            <person name="Jourda C."/>
            <person name="Duchesne M."/>
            <person name="Belahbib H."/>
            <person name="Rocher C."/>
            <person name="Selva M."/>
            <person name="Riesgo A."/>
            <person name="Vervoort M."/>
            <person name="Leys S.P."/>
            <person name="Kodjabachian L."/>
            <person name="Le Bivic A."/>
            <person name="Borchiellini C."/>
            <person name="Claverie J.M."/>
            <person name="Renard E."/>
        </authorList>
    </citation>
    <scope>NUCLEOTIDE SEQUENCE [LARGE SCALE GENOMIC DNA]</scope>
    <source>
        <strain evidence="7">SPO-2</strain>
    </source>
</reference>
<keyword evidence="3" id="KW-0970">Cilium biogenesis/degradation</keyword>
<keyword evidence="8" id="KW-1185">Reference proteome</keyword>
<dbReference type="EMBL" id="JAKMXF010000011">
    <property type="protein sequence ID" value="KAI6661550.1"/>
    <property type="molecule type" value="Genomic_DNA"/>
</dbReference>
<dbReference type="Proteomes" id="UP001165289">
    <property type="component" value="Unassembled WGS sequence"/>
</dbReference>
<comment type="caution">
    <text evidence="7">The sequence shown here is derived from an EMBL/GenBank/DDBJ whole genome shotgun (WGS) entry which is preliminary data.</text>
</comment>
<dbReference type="GO" id="GO:0044458">
    <property type="term" value="P:motile cilium assembly"/>
    <property type="evidence" value="ECO:0007669"/>
    <property type="project" value="TreeGrafter"/>
</dbReference>